<reference evidence="7 8" key="1">
    <citation type="submission" date="2024-02" db="EMBL/GenBank/DDBJ databases">
        <title>De novo assembly and annotation of 12 fungi associated with fruit tree decline syndrome in Ontario, Canada.</title>
        <authorList>
            <person name="Sulman M."/>
            <person name="Ellouze W."/>
            <person name="Ilyukhin E."/>
        </authorList>
    </citation>
    <scope>NUCLEOTIDE SEQUENCE [LARGE SCALE GENOMIC DNA]</scope>
    <source>
        <strain evidence="7 8">M42-189</strain>
    </source>
</reference>
<dbReference type="SMART" id="SM00248">
    <property type="entry name" value="ANK"/>
    <property type="match status" value="12"/>
</dbReference>
<keyword evidence="1" id="KW-0677">Repeat</keyword>
<evidence type="ECO:0000259" key="6">
    <source>
        <dbReference type="Pfam" id="PF24883"/>
    </source>
</evidence>
<dbReference type="PROSITE" id="PS50088">
    <property type="entry name" value="ANK_REPEAT"/>
    <property type="match status" value="7"/>
</dbReference>
<keyword evidence="2 3" id="KW-0040">ANK repeat</keyword>
<feature type="domain" description="Nephrocystin 3-like N-terminal" evidence="6">
    <location>
        <begin position="182"/>
        <end position="342"/>
    </location>
</feature>
<accession>A0ABR3R901</accession>
<sequence>MAEAVAVLGVVASIVQLADFSTKVISRLNEFNSVTKEVPESFVGVKTELPLLLSTLEQLKGALDATSVADGCKKALVPVIAGCNEQIAQLDGILKKIAPEAKDNWKIKGKKAMMSLHHDAKVESITKTLRNYIGTLSFYYIAASSTFQSLTDAKLCKIRQWLSAPDPSTNYNKAIKLRQAETGLWFVTSDAYNRWKTTAMSPLWLYGIPGCGKTILSSTIIQELLQQYQNDPGKVIAYFFFDFNDAQKQEPEMMVRSLLCQLSQQSVKISPGLDALFSSSEDGQRQPSMHALMEAFHLVIRELPQVYIVLDALDECGQRIELMEILETMARWKCLHILMTSRRERDIDSSLGTFVDEKSKISLQSTLVDEDIQQYIRKRLSDDKRLQKWGKDASMMEQIETTLMSGAKGMFVYPIRNAQAFHANDDARFRWAVCQLNELGKCLNRKMLQNALATLPPTLDQTYDRILAAIDKDYAEYAHRIFQWLSFSSRPLYLDEVAEIIAIDVNRDPAFNHDEVLEDPLEVLSICSSLVTIVPGADNDREGSREVVTLAHYSVKEYLVSDRIWTGKAAKYGLRSEACHDAIATGCLSYLLQLQQSELDRDIFQLFKLARYSAEFWSWHAQKSGEQTGGKHVSLALRLFSKENSAYINWIRLWDPDRPWEEPELRKDPKRISNPLYYAAFLSLREIVKILLDQGAEVNAQGGRLGKALHAASWDGNETIVKLLIDKGAEVNAGDHVIGNALQLAAVAGRNLVVELLLDAGADINTSYDKYGNALFAAVQAGHEDTVKLLLRRGADATVTDSRRRGVIHHALINSHCKRSLIALLFDHGAPLDTVDIYNMTPIHYCVNFGHTAIAKLLLDKGVQVDSKVHRKRWKMCISGGEEANQTESGSNYTTMSVQGLGGLTPLHFATLTGRSKMTEFLLEHGADPNALSDYGETPLHLTLRTTLHGTEYKDAWNTPFLETQGLWNLTGFEENRIAVLNSLLSQTRINMSMKDHKGDYPIHCVKYNESDSRKVIHKLVARKADPLSVNAENQSALHLASRAGDHKSVELLLSLGADGTSIDSEGLNALHYAAQGKDLKTILAILDSEKAKEVSLTTSKDKQGKNALHHLLSDGDFHQIEPVQLLLNRGVDGSALSGSGISPLASYFRGTKLFLNIGICRLLLASEGSASFVKEDGQTLGHLCASTLGFGLDILEVLQEYGVDLARKDLQERTVLHHSAISSSLTRISLRFLVDIIGLDPGAKDKSGTTALQYATKTSAETDDEIVRYDVRWQITKDVLIEECSAQVAQSSSAE</sequence>
<feature type="repeat" description="ANK" evidence="3">
    <location>
        <begin position="770"/>
        <end position="802"/>
    </location>
</feature>
<feature type="repeat" description="ANK" evidence="3">
    <location>
        <begin position="671"/>
        <end position="703"/>
    </location>
</feature>
<protein>
    <recommendedName>
        <fullName evidence="9">Ankyrin repeat protein</fullName>
    </recommendedName>
</protein>
<feature type="repeat" description="ANK" evidence="3">
    <location>
        <begin position="902"/>
        <end position="934"/>
    </location>
</feature>
<feature type="domain" description="GPI inositol-deacylase winged helix" evidence="5">
    <location>
        <begin position="475"/>
        <end position="567"/>
    </location>
</feature>
<dbReference type="SUPFAM" id="SSF48403">
    <property type="entry name" value="Ankyrin repeat"/>
    <property type="match status" value="3"/>
</dbReference>
<feature type="repeat" description="ANK" evidence="3">
    <location>
        <begin position="740"/>
        <end position="769"/>
    </location>
</feature>
<dbReference type="EMBL" id="JAKJXO020000009">
    <property type="protein sequence ID" value="KAL1600753.1"/>
    <property type="molecule type" value="Genomic_DNA"/>
</dbReference>
<feature type="repeat" description="ANK" evidence="3">
    <location>
        <begin position="708"/>
        <end position="736"/>
    </location>
</feature>
<dbReference type="InterPro" id="IPR036770">
    <property type="entry name" value="Ankyrin_rpt-contain_sf"/>
</dbReference>
<feature type="domain" description="NACHT-NTPase and P-loop NTPases N-terminal" evidence="4">
    <location>
        <begin position="11"/>
        <end position="136"/>
    </location>
</feature>
<dbReference type="PROSITE" id="PS50297">
    <property type="entry name" value="ANK_REP_REGION"/>
    <property type="match status" value="7"/>
</dbReference>
<dbReference type="Gene3D" id="3.40.50.300">
    <property type="entry name" value="P-loop containing nucleotide triphosphate hydrolases"/>
    <property type="match status" value="1"/>
</dbReference>
<evidence type="ECO:0000313" key="7">
    <source>
        <dbReference type="EMBL" id="KAL1600753.1"/>
    </source>
</evidence>
<dbReference type="Pfam" id="PF13637">
    <property type="entry name" value="Ank_4"/>
    <property type="match status" value="1"/>
</dbReference>
<gene>
    <name evidence="7" type="ORF">SLS60_007141</name>
</gene>
<dbReference type="Pfam" id="PF22939">
    <property type="entry name" value="WHD_GPIID"/>
    <property type="match status" value="1"/>
</dbReference>
<dbReference type="InterPro" id="IPR051165">
    <property type="entry name" value="Multifunctional_ANK_Repeat"/>
</dbReference>
<feature type="repeat" description="ANK" evidence="3">
    <location>
        <begin position="1033"/>
        <end position="1065"/>
    </location>
</feature>
<evidence type="ECO:0000259" key="4">
    <source>
        <dbReference type="Pfam" id="PF17107"/>
    </source>
</evidence>
<evidence type="ECO:0000256" key="2">
    <source>
        <dbReference type="ARBA" id="ARBA00023043"/>
    </source>
</evidence>
<dbReference type="Pfam" id="PF13857">
    <property type="entry name" value="Ank_5"/>
    <property type="match status" value="1"/>
</dbReference>
<dbReference type="Pfam" id="PF17107">
    <property type="entry name" value="SesA"/>
    <property type="match status" value="1"/>
</dbReference>
<comment type="caution">
    <text evidence="7">The sequence shown here is derived from an EMBL/GenBank/DDBJ whole genome shotgun (WGS) entry which is preliminary data.</text>
</comment>
<dbReference type="Gene3D" id="1.25.40.20">
    <property type="entry name" value="Ankyrin repeat-containing domain"/>
    <property type="match status" value="2"/>
</dbReference>
<feature type="repeat" description="ANK" evidence="3">
    <location>
        <begin position="838"/>
        <end position="870"/>
    </location>
</feature>
<dbReference type="InterPro" id="IPR054471">
    <property type="entry name" value="GPIID_WHD"/>
</dbReference>
<organism evidence="7 8">
    <name type="scientific">Paraconiothyrium brasiliense</name>
    <dbReference type="NCBI Taxonomy" id="300254"/>
    <lineage>
        <taxon>Eukaryota</taxon>
        <taxon>Fungi</taxon>
        <taxon>Dikarya</taxon>
        <taxon>Ascomycota</taxon>
        <taxon>Pezizomycotina</taxon>
        <taxon>Dothideomycetes</taxon>
        <taxon>Pleosporomycetidae</taxon>
        <taxon>Pleosporales</taxon>
        <taxon>Massarineae</taxon>
        <taxon>Didymosphaeriaceae</taxon>
        <taxon>Paraconiothyrium</taxon>
    </lineage>
</organism>
<name>A0ABR3R901_9PLEO</name>
<dbReference type="Proteomes" id="UP001521785">
    <property type="component" value="Unassembled WGS sequence"/>
</dbReference>
<dbReference type="InterPro" id="IPR002110">
    <property type="entry name" value="Ankyrin_rpt"/>
</dbReference>
<dbReference type="Pfam" id="PF12796">
    <property type="entry name" value="Ank_2"/>
    <property type="match status" value="2"/>
</dbReference>
<dbReference type="PANTHER" id="PTHR24123:SF33">
    <property type="entry name" value="PROTEIN HOS4"/>
    <property type="match status" value="1"/>
</dbReference>
<dbReference type="Pfam" id="PF24883">
    <property type="entry name" value="NPHP3_N"/>
    <property type="match status" value="1"/>
</dbReference>
<evidence type="ECO:0000259" key="5">
    <source>
        <dbReference type="Pfam" id="PF22939"/>
    </source>
</evidence>
<dbReference type="PANTHER" id="PTHR24123">
    <property type="entry name" value="ANKYRIN REPEAT-CONTAINING"/>
    <property type="match status" value="1"/>
</dbReference>
<dbReference type="InterPro" id="IPR056884">
    <property type="entry name" value="NPHP3-like_N"/>
</dbReference>
<dbReference type="InterPro" id="IPR031352">
    <property type="entry name" value="SesA"/>
</dbReference>
<proteinExistence type="predicted"/>
<keyword evidence="8" id="KW-1185">Reference proteome</keyword>
<evidence type="ECO:0000313" key="8">
    <source>
        <dbReference type="Proteomes" id="UP001521785"/>
    </source>
</evidence>
<evidence type="ECO:0000256" key="3">
    <source>
        <dbReference type="PROSITE-ProRule" id="PRU00023"/>
    </source>
</evidence>
<dbReference type="InterPro" id="IPR027417">
    <property type="entry name" value="P-loop_NTPase"/>
</dbReference>
<dbReference type="SUPFAM" id="SSF52540">
    <property type="entry name" value="P-loop containing nucleoside triphosphate hydrolases"/>
    <property type="match status" value="1"/>
</dbReference>
<evidence type="ECO:0008006" key="9">
    <source>
        <dbReference type="Google" id="ProtNLM"/>
    </source>
</evidence>
<dbReference type="Pfam" id="PF00023">
    <property type="entry name" value="Ank"/>
    <property type="match status" value="1"/>
</dbReference>
<evidence type="ECO:0000256" key="1">
    <source>
        <dbReference type="ARBA" id="ARBA00022737"/>
    </source>
</evidence>